<sequence length="1161" mass="123681">MKASNLDVLQGHAPSANTSLIYWLADIPGSGKSTIAASLTEEWKEKGILGGYYDFGMSNVIHAPGPVGKFDVDVVNEGAAPVVPGIGDIADTLCEAWATQLGAAYPDLSSSILRALSDIHRSPPSSPTRSFANQFKQLILNPLKALHRARYDLPPHTKIIFVLDSIDECPRPHRAVILQAIKTVHPAHGGAKFFLVSGLPTTEAESDIAAELLEGPLPASVLTRGSININSASNMADILLYLTSRFQVHAAQFNNHPQFRTALIEPTIRVLAKRAEGVILWAKLAFEMLLGADNPTRVLLNLVEEDALSDMNGLYLELLLTAQTSLDTLNEKRNKDGGLQPEANSITTFPKNSLAMVLTGVGYSMEDLSVSTLAELTGLGLERTLTILDLLRIVLDASQDTPLSVPTSPSRTNLHTSSGTNSSPKSKKRSASTPRNKSSFSPSRHKSNRPSSSGGIKSQSPISSTFPGQQSSEVTRANRMDPGPSISTLLGPPAGGSISSPRSAHFANFGPAENEDGAAGLVRIRHSTFREWIRLPHPPTLLSCLTGKGVAEEDDLRFVIAPSREGGHAMLAKGCFGIMRTTGLVPEEIAGSSLRDGTVDVHSEEGKKKERDGEGSVGLLAEEACSYACRYWVYHCAEMLDSLMAGRQRSSIFMSVSSASSGTRWKGIRGDMLEFFTRKLVWWVDVAIALDAAPLVNRGLQALQEVLKRMTPEDDLKASVEQLIQWTQQAMRLLEHPQGFPEDERNPETSLVYKYYGDELVKRAAFAEMERQQAQQALEQAEAEARALQAPPTPADYESTGTKKATSSGEPVSGGNSTNSAEKAASTSTKATSASAGEEKGANSVDSGSSPAKGSDSQKPTQGNATPAAGNDAKVSPPNEPTATRPTRADNFVNPAMLKTTPAALFPGLAMFQQGQRSSTQPLTPTSPSFEQPQRSQPPRRKASGPSEVPSGLGLMIADPTEVDVKATTTGETLKPLPSNEGVNMKEKKELSSARVQENPPAPPPKQANPPGPGYLQRTDTQKSNPTVPMATSPSKLFPSLAFFQQPPSPVSPASPTGERTSTQRPPSTRRKSSAASSSAPTRKIPPVPSPATVPVPAPIAVVPSSEPPRLSSGEVSPSFMGDILNMINFDDPTTSTSSPPGPSSQGRTARGTGVHQSTRP</sequence>
<dbReference type="AlphaFoldDB" id="A0A0C3AXB4"/>
<feature type="compositionally biased region" description="Pro residues" evidence="1">
    <location>
        <begin position="1000"/>
        <end position="1013"/>
    </location>
</feature>
<feature type="compositionally biased region" description="Low complexity" evidence="1">
    <location>
        <begin position="775"/>
        <end position="790"/>
    </location>
</feature>
<evidence type="ECO:0000313" key="2">
    <source>
        <dbReference type="EMBL" id="KIM23901.1"/>
    </source>
</evidence>
<reference evidence="3" key="2">
    <citation type="submission" date="2015-01" db="EMBL/GenBank/DDBJ databases">
        <title>Evolutionary Origins and Diversification of the Mycorrhizal Mutualists.</title>
        <authorList>
            <consortium name="DOE Joint Genome Institute"/>
            <consortium name="Mycorrhizal Genomics Consortium"/>
            <person name="Kohler A."/>
            <person name="Kuo A."/>
            <person name="Nagy L.G."/>
            <person name="Floudas D."/>
            <person name="Copeland A."/>
            <person name="Barry K.W."/>
            <person name="Cichocki N."/>
            <person name="Veneault-Fourrey C."/>
            <person name="LaButti K."/>
            <person name="Lindquist E.A."/>
            <person name="Lipzen A."/>
            <person name="Lundell T."/>
            <person name="Morin E."/>
            <person name="Murat C."/>
            <person name="Riley R."/>
            <person name="Ohm R."/>
            <person name="Sun H."/>
            <person name="Tunlid A."/>
            <person name="Henrissat B."/>
            <person name="Grigoriev I.V."/>
            <person name="Hibbett D.S."/>
            <person name="Martin F."/>
        </authorList>
    </citation>
    <scope>NUCLEOTIDE SEQUENCE [LARGE SCALE GENOMIC DNA]</scope>
    <source>
        <strain evidence="3">MAFF 305830</strain>
    </source>
</reference>
<protein>
    <recommendedName>
        <fullName evidence="4">Orc1-like AAA ATPase domain-containing protein</fullName>
    </recommendedName>
</protein>
<feature type="compositionally biased region" description="Low complexity" evidence="1">
    <location>
        <begin position="918"/>
        <end position="929"/>
    </location>
</feature>
<accession>A0A0C3AXB4</accession>
<feature type="compositionally biased region" description="Low complexity" evidence="1">
    <location>
        <begin position="1054"/>
        <end position="1067"/>
    </location>
</feature>
<feature type="region of interest" description="Disordered" evidence="1">
    <location>
        <begin position="908"/>
        <end position="1161"/>
    </location>
</feature>
<proteinExistence type="predicted"/>
<feature type="compositionally biased region" description="Polar residues" evidence="1">
    <location>
        <begin position="431"/>
        <end position="442"/>
    </location>
</feature>
<evidence type="ECO:0000256" key="1">
    <source>
        <dbReference type="SAM" id="MobiDB-lite"/>
    </source>
</evidence>
<feature type="compositionally biased region" description="Low complexity" evidence="1">
    <location>
        <begin position="1099"/>
        <end position="1109"/>
    </location>
</feature>
<feature type="compositionally biased region" description="Polar residues" evidence="1">
    <location>
        <begin position="1018"/>
        <end position="1035"/>
    </location>
</feature>
<feature type="region of interest" description="Disordered" evidence="1">
    <location>
        <begin position="400"/>
        <end position="514"/>
    </location>
</feature>
<dbReference type="EMBL" id="KN824330">
    <property type="protein sequence ID" value="KIM23901.1"/>
    <property type="molecule type" value="Genomic_DNA"/>
</dbReference>
<dbReference type="HOGENOM" id="CLU_275219_0_0_1"/>
<evidence type="ECO:0000313" key="3">
    <source>
        <dbReference type="Proteomes" id="UP000054097"/>
    </source>
</evidence>
<dbReference type="Proteomes" id="UP000054097">
    <property type="component" value="Unassembled WGS sequence"/>
</dbReference>
<reference evidence="2 3" key="1">
    <citation type="submission" date="2014-04" db="EMBL/GenBank/DDBJ databases">
        <authorList>
            <consortium name="DOE Joint Genome Institute"/>
            <person name="Kuo A."/>
            <person name="Zuccaro A."/>
            <person name="Kohler A."/>
            <person name="Nagy L.G."/>
            <person name="Floudas D."/>
            <person name="Copeland A."/>
            <person name="Barry K.W."/>
            <person name="Cichocki N."/>
            <person name="Veneault-Fourrey C."/>
            <person name="LaButti K."/>
            <person name="Lindquist E.A."/>
            <person name="Lipzen A."/>
            <person name="Lundell T."/>
            <person name="Morin E."/>
            <person name="Murat C."/>
            <person name="Sun H."/>
            <person name="Tunlid A."/>
            <person name="Henrissat B."/>
            <person name="Grigoriev I.V."/>
            <person name="Hibbett D.S."/>
            <person name="Martin F."/>
            <person name="Nordberg H.P."/>
            <person name="Cantor M.N."/>
            <person name="Hua S.X."/>
        </authorList>
    </citation>
    <scope>NUCLEOTIDE SEQUENCE [LARGE SCALE GENOMIC DNA]</scope>
    <source>
        <strain evidence="2 3">MAFF 305830</strain>
    </source>
</reference>
<name>A0A0C3AXB4_SERVB</name>
<dbReference type="PANTHER" id="PTHR10039">
    <property type="entry name" value="AMELOGENIN"/>
    <property type="match status" value="1"/>
</dbReference>
<feature type="compositionally biased region" description="Polar residues" evidence="1">
    <location>
        <begin position="799"/>
        <end position="810"/>
    </location>
</feature>
<feature type="compositionally biased region" description="Pro residues" evidence="1">
    <location>
        <begin position="1084"/>
        <end position="1098"/>
    </location>
</feature>
<evidence type="ECO:0008006" key="4">
    <source>
        <dbReference type="Google" id="ProtNLM"/>
    </source>
</evidence>
<keyword evidence="3" id="KW-1185">Reference proteome</keyword>
<feature type="compositionally biased region" description="Polar residues" evidence="1">
    <location>
        <begin position="449"/>
        <end position="475"/>
    </location>
</feature>
<feature type="compositionally biased region" description="Low complexity" evidence="1">
    <location>
        <begin position="1074"/>
        <end position="1083"/>
    </location>
</feature>
<organism evidence="2 3">
    <name type="scientific">Serendipita vermifera MAFF 305830</name>
    <dbReference type="NCBI Taxonomy" id="933852"/>
    <lineage>
        <taxon>Eukaryota</taxon>
        <taxon>Fungi</taxon>
        <taxon>Dikarya</taxon>
        <taxon>Basidiomycota</taxon>
        <taxon>Agaricomycotina</taxon>
        <taxon>Agaricomycetes</taxon>
        <taxon>Sebacinales</taxon>
        <taxon>Serendipitaceae</taxon>
        <taxon>Serendipita</taxon>
    </lineage>
</organism>
<feature type="compositionally biased region" description="Polar residues" evidence="1">
    <location>
        <begin position="844"/>
        <end position="865"/>
    </location>
</feature>
<dbReference type="STRING" id="933852.A0A0C3AXB4"/>
<feature type="region of interest" description="Disordered" evidence="1">
    <location>
        <begin position="775"/>
        <end position="896"/>
    </location>
</feature>
<gene>
    <name evidence="2" type="ORF">M408DRAFT_27497</name>
</gene>
<feature type="compositionally biased region" description="Polar residues" evidence="1">
    <location>
        <begin position="400"/>
        <end position="424"/>
    </location>
</feature>
<dbReference type="OrthoDB" id="4760524at2759"/>
<feature type="compositionally biased region" description="Low complexity" evidence="1">
    <location>
        <begin position="816"/>
        <end position="836"/>
    </location>
</feature>